<keyword evidence="2" id="KW-1185">Reference proteome</keyword>
<dbReference type="GO" id="GO:0006508">
    <property type="term" value="P:proteolysis"/>
    <property type="evidence" value="ECO:0007669"/>
    <property type="project" value="InterPro"/>
</dbReference>
<name>A0A0B4DKV2_9FLAO</name>
<dbReference type="AlphaFoldDB" id="A0A0B4DKV2"/>
<comment type="caution">
    <text evidence="1">The sequence shown here is derived from an EMBL/GenBank/DDBJ whole genome shotgun (WGS) entry which is preliminary data.</text>
</comment>
<dbReference type="GO" id="GO:0004190">
    <property type="term" value="F:aspartic-type endopeptidase activity"/>
    <property type="evidence" value="ECO:0007669"/>
    <property type="project" value="InterPro"/>
</dbReference>
<dbReference type="STRING" id="363331.RM51_00930"/>
<gene>
    <name evidence="1" type="ORF">RM51_00930</name>
</gene>
<evidence type="ECO:0008006" key="3">
    <source>
        <dbReference type="Google" id="ProtNLM"/>
    </source>
</evidence>
<reference evidence="1 2" key="1">
    <citation type="submission" date="2014-12" db="EMBL/GenBank/DDBJ databases">
        <title>Genome sequencing of Chryseobacterium taiwanense TPW19.</title>
        <authorList>
            <person name="Tan P.W."/>
            <person name="Chan K.-G."/>
        </authorList>
    </citation>
    <scope>NUCLEOTIDE SEQUENCE [LARGE SCALE GENOMIC DNA]</scope>
    <source>
        <strain evidence="1 2">TPW19</strain>
    </source>
</reference>
<dbReference type="OrthoDB" id="5580718at2"/>
<accession>A0A0B4DKV2</accession>
<organism evidence="1 2">
    <name type="scientific">Chryseobacterium taiwanense</name>
    <dbReference type="NCBI Taxonomy" id="363331"/>
    <lineage>
        <taxon>Bacteria</taxon>
        <taxon>Pseudomonadati</taxon>
        <taxon>Bacteroidota</taxon>
        <taxon>Flavobacteriia</taxon>
        <taxon>Flavobacteriales</taxon>
        <taxon>Weeksellaceae</taxon>
        <taxon>Chryseobacterium group</taxon>
        <taxon>Chryseobacterium</taxon>
    </lineage>
</organism>
<dbReference type="Gene3D" id="2.40.70.10">
    <property type="entry name" value="Acid Proteases"/>
    <property type="match status" value="1"/>
</dbReference>
<dbReference type="EMBL" id="JWTA01000001">
    <property type="protein sequence ID" value="KIC65045.1"/>
    <property type="molecule type" value="Genomic_DNA"/>
</dbReference>
<dbReference type="CDD" id="cd05483">
    <property type="entry name" value="retropepsin_like_bacteria"/>
    <property type="match status" value="1"/>
</dbReference>
<proteinExistence type="predicted"/>
<dbReference type="InterPro" id="IPR001969">
    <property type="entry name" value="Aspartic_peptidase_AS"/>
</dbReference>
<evidence type="ECO:0000313" key="1">
    <source>
        <dbReference type="EMBL" id="KIC65045.1"/>
    </source>
</evidence>
<sequence length="395" mass="45959">MNKPLYSFLFFLLSFTFYLSQSPNNLEYLFDGDVKLENTVEEIFPVGNTDNGLFVVINIKDKNYKFLIDTGASVSVLDDQTFKDIVDSKKKIIKIQDFVGNEEGKDLYYLDFKIGNNQFSNFAFTKFDMTKLFKINCIKYDGILGANVLKKLNWKYVKKEDKLFFSQTPFPYDGYNKPVQLQWYGSVPIGELKINEYKFLALIDTGYFGTIIIPEQVYIKEFSFGSHYNLVRGKANNNTIYTINGGQDIELRKETDIENLSLGNYDFSKYEVIVAEMKPNIGNRVILENGFIFNFFKNEIAFGISEEKSRFTSLPKIKICKSETNKNQIELCFFWKESANKTLKLHDQVIKIDSINTTNVDHDQYCNILDYLNSKKNQIKVTFKRGNKEFDYILN</sequence>
<dbReference type="InterPro" id="IPR021109">
    <property type="entry name" value="Peptidase_aspartic_dom_sf"/>
</dbReference>
<dbReference type="PROSITE" id="PS00141">
    <property type="entry name" value="ASP_PROTEASE"/>
    <property type="match status" value="1"/>
</dbReference>
<dbReference type="InterPro" id="IPR034122">
    <property type="entry name" value="Retropepsin-like_bacterial"/>
</dbReference>
<protein>
    <recommendedName>
        <fullName evidence="3">Peptidase A2 domain-containing protein</fullName>
    </recommendedName>
</protein>
<evidence type="ECO:0000313" key="2">
    <source>
        <dbReference type="Proteomes" id="UP000031167"/>
    </source>
</evidence>
<dbReference type="SUPFAM" id="SSF50630">
    <property type="entry name" value="Acid proteases"/>
    <property type="match status" value="1"/>
</dbReference>
<dbReference type="RefSeq" id="WP_039364016.1">
    <property type="nucleotide sequence ID" value="NZ_JWTA01000001.1"/>
</dbReference>
<dbReference type="Proteomes" id="UP000031167">
    <property type="component" value="Unassembled WGS sequence"/>
</dbReference>